<gene>
    <name evidence="2" type="ORF">DICVIV_09369</name>
</gene>
<protein>
    <submittedName>
        <fullName evidence="2">Uncharacterized protein</fullName>
    </submittedName>
</protein>
<feature type="transmembrane region" description="Helical" evidence="1">
    <location>
        <begin position="119"/>
        <end position="135"/>
    </location>
</feature>
<keyword evidence="3" id="KW-1185">Reference proteome</keyword>
<dbReference type="OrthoDB" id="78669at2759"/>
<evidence type="ECO:0000256" key="1">
    <source>
        <dbReference type="SAM" id="Phobius"/>
    </source>
</evidence>
<feature type="transmembrane region" description="Helical" evidence="1">
    <location>
        <begin position="202"/>
        <end position="224"/>
    </location>
</feature>
<feature type="transmembrane region" description="Helical" evidence="1">
    <location>
        <begin position="155"/>
        <end position="181"/>
    </location>
</feature>
<reference evidence="2 3" key="1">
    <citation type="submission" date="2013-11" db="EMBL/GenBank/DDBJ databases">
        <title>Draft genome of the bovine lungworm Dictyocaulus viviparus.</title>
        <authorList>
            <person name="Mitreva M."/>
        </authorList>
    </citation>
    <scope>NUCLEOTIDE SEQUENCE [LARGE SCALE GENOMIC DNA]</scope>
    <source>
        <strain evidence="2 3">HannoverDv2000</strain>
    </source>
</reference>
<feature type="transmembrane region" description="Helical" evidence="1">
    <location>
        <begin position="90"/>
        <end position="107"/>
    </location>
</feature>
<evidence type="ECO:0000313" key="2">
    <source>
        <dbReference type="EMBL" id="KJH44582.1"/>
    </source>
</evidence>
<reference evidence="3" key="2">
    <citation type="journal article" date="2016" name="Sci. Rep.">
        <title>Dictyocaulus viviparus genome, variome and transcriptome elucidate lungworm biology and support future intervention.</title>
        <authorList>
            <person name="McNulty S.N."/>
            <person name="Strube C."/>
            <person name="Rosa B.A."/>
            <person name="Martin J.C."/>
            <person name="Tyagi R."/>
            <person name="Choi Y.J."/>
            <person name="Wang Q."/>
            <person name="Hallsworth Pepin K."/>
            <person name="Zhang X."/>
            <person name="Ozersky P."/>
            <person name="Wilson R.K."/>
            <person name="Sternberg P.W."/>
            <person name="Gasser R.B."/>
            <person name="Mitreva M."/>
        </authorList>
    </citation>
    <scope>NUCLEOTIDE SEQUENCE [LARGE SCALE GENOMIC DNA]</scope>
    <source>
        <strain evidence="3">HannoverDv2000</strain>
    </source>
</reference>
<feature type="transmembrane region" description="Helical" evidence="1">
    <location>
        <begin position="50"/>
        <end position="70"/>
    </location>
</feature>
<accession>A0A0D8XLE7</accession>
<name>A0A0D8XLE7_DICVI</name>
<organism evidence="2 3">
    <name type="scientific">Dictyocaulus viviparus</name>
    <name type="common">Bovine lungworm</name>
    <dbReference type="NCBI Taxonomy" id="29172"/>
    <lineage>
        <taxon>Eukaryota</taxon>
        <taxon>Metazoa</taxon>
        <taxon>Ecdysozoa</taxon>
        <taxon>Nematoda</taxon>
        <taxon>Chromadorea</taxon>
        <taxon>Rhabditida</taxon>
        <taxon>Rhabditina</taxon>
        <taxon>Rhabditomorpha</taxon>
        <taxon>Strongyloidea</taxon>
        <taxon>Metastrongylidae</taxon>
        <taxon>Dictyocaulus</taxon>
    </lineage>
</organism>
<dbReference type="EMBL" id="KN716461">
    <property type="protein sequence ID" value="KJH44582.1"/>
    <property type="molecule type" value="Genomic_DNA"/>
</dbReference>
<dbReference type="Proteomes" id="UP000053766">
    <property type="component" value="Unassembled WGS sequence"/>
</dbReference>
<proteinExistence type="predicted"/>
<keyword evidence="1" id="KW-0812">Transmembrane</keyword>
<feature type="transmembrane region" description="Helical" evidence="1">
    <location>
        <begin position="23"/>
        <end position="43"/>
    </location>
</feature>
<keyword evidence="1" id="KW-1133">Transmembrane helix</keyword>
<dbReference type="STRING" id="29172.A0A0D8XLE7"/>
<evidence type="ECO:0000313" key="3">
    <source>
        <dbReference type="Proteomes" id="UP000053766"/>
    </source>
</evidence>
<sequence length="251" mass="28061">MFAHDFLKKDERTFRPTSSSKSAWYFCILILTKILRCIGIFFIDILSKGVHVVSLLWLVKMISSMVLLPIQRPFSHGTTLKKRFVSKSVLVFELSPSVLLVAIVSVFKGNSSTSKSRGLFFLIIGYISLLLMDRDQNIAHTHGITHSHHSGLNHLFYHLITTFGMADHQGGVAILFLALLLRIGYDNSFRRLAVEIGGPKRLHSLVSVCSTLLLTPIALLLLAMKTVGSLLCNDLYLVPQRSNSINLIKID</sequence>
<keyword evidence="1" id="KW-0472">Membrane</keyword>
<dbReference type="AlphaFoldDB" id="A0A0D8XLE7"/>